<protein>
    <submittedName>
        <fullName evidence="1">Uncharacterized protein</fullName>
    </submittedName>
</protein>
<evidence type="ECO:0000313" key="2">
    <source>
        <dbReference type="Proteomes" id="UP001494902"/>
    </source>
</evidence>
<gene>
    <name evidence="1" type="ORF">WIS52_20480</name>
</gene>
<proteinExistence type="predicted"/>
<comment type="caution">
    <text evidence="1">The sequence shown here is derived from an EMBL/GenBank/DDBJ whole genome shotgun (WGS) entry which is preliminary data.</text>
</comment>
<name>A0ABV1KEF6_9PSEU</name>
<organism evidence="1 2">
    <name type="scientific">Pseudonocardia nematodicida</name>
    <dbReference type="NCBI Taxonomy" id="1206997"/>
    <lineage>
        <taxon>Bacteria</taxon>
        <taxon>Bacillati</taxon>
        <taxon>Actinomycetota</taxon>
        <taxon>Actinomycetes</taxon>
        <taxon>Pseudonocardiales</taxon>
        <taxon>Pseudonocardiaceae</taxon>
        <taxon>Pseudonocardia</taxon>
    </lineage>
</organism>
<reference evidence="1 2" key="1">
    <citation type="submission" date="2024-03" db="EMBL/GenBank/DDBJ databases">
        <title>Draft genome sequence of Pseudonocardia nematodicida JCM 31783.</title>
        <authorList>
            <person name="Butdee W."/>
            <person name="Duangmal K."/>
        </authorList>
    </citation>
    <scope>NUCLEOTIDE SEQUENCE [LARGE SCALE GENOMIC DNA]</scope>
    <source>
        <strain evidence="1 2">JCM 31783</strain>
    </source>
</reference>
<keyword evidence="2" id="KW-1185">Reference proteome</keyword>
<sequence length="83" mass="9067">MPCPHGCTPAAGLLSDADTLQLMIDAFEAGGNDDPALREMLVRCLDDPVAARLMSRYMRGDRTIAAELARRLQTNTTTRFGNE</sequence>
<dbReference type="EMBL" id="JBEDNQ010000008">
    <property type="protein sequence ID" value="MEQ3552851.1"/>
    <property type="molecule type" value="Genomic_DNA"/>
</dbReference>
<dbReference type="RefSeq" id="WP_349299916.1">
    <property type="nucleotide sequence ID" value="NZ_JBEDNQ010000008.1"/>
</dbReference>
<dbReference type="Proteomes" id="UP001494902">
    <property type="component" value="Unassembled WGS sequence"/>
</dbReference>
<evidence type="ECO:0000313" key="1">
    <source>
        <dbReference type="EMBL" id="MEQ3552851.1"/>
    </source>
</evidence>
<accession>A0ABV1KEF6</accession>